<keyword evidence="1" id="KW-0732">Signal</keyword>
<organism evidence="2 3">
    <name type="scientific">Heterodera trifolii</name>
    <dbReference type="NCBI Taxonomy" id="157864"/>
    <lineage>
        <taxon>Eukaryota</taxon>
        <taxon>Metazoa</taxon>
        <taxon>Ecdysozoa</taxon>
        <taxon>Nematoda</taxon>
        <taxon>Chromadorea</taxon>
        <taxon>Rhabditida</taxon>
        <taxon>Tylenchina</taxon>
        <taxon>Tylenchomorpha</taxon>
        <taxon>Tylenchoidea</taxon>
        <taxon>Heteroderidae</taxon>
        <taxon>Heteroderinae</taxon>
        <taxon>Heterodera</taxon>
    </lineage>
</organism>
<reference evidence="2 3" key="1">
    <citation type="submission" date="2024-10" db="EMBL/GenBank/DDBJ databases">
        <authorList>
            <person name="Kim D."/>
        </authorList>
    </citation>
    <scope>NUCLEOTIDE SEQUENCE [LARGE SCALE GENOMIC DNA]</scope>
    <source>
        <strain evidence="2">BH-2024</strain>
    </source>
</reference>
<keyword evidence="3" id="KW-1185">Reference proteome</keyword>
<comment type="caution">
    <text evidence="2">The sequence shown here is derived from an EMBL/GenBank/DDBJ whole genome shotgun (WGS) entry which is preliminary data.</text>
</comment>
<evidence type="ECO:0008006" key="4">
    <source>
        <dbReference type="Google" id="ProtNLM"/>
    </source>
</evidence>
<dbReference type="EMBL" id="JBICBT010000075">
    <property type="protein sequence ID" value="KAL3124362.1"/>
    <property type="molecule type" value="Genomic_DNA"/>
</dbReference>
<dbReference type="Proteomes" id="UP001620626">
    <property type="component" value="Unassembled WGS sequence"/>
</dbReference>
<evidence type="ECO:0000256" key="1">
    <source>
        <dbReference type="SAM" id="SignalP"/>
    </source>
</evidence>
<evidence type="ECO:0000313" key="3">
    <source>
        <dbReference type="Proteomes" id="UP001620626"/>
    </source>
</evidence>
<accession>A0ABD2MBE1</accession>
<protein>
    <recommendedName>
        <fullName evidence="4">C6 domain-containing protein</fullName>
    </recommendedName>
</protein>
<evidence type="ECO:0000313" key="2">
    <source>
        <dbReference type="EMBL" id="KAL3124362.1"/>
    </source>
</evidence>
<sequence length="187" mass="18666">MVLLHSSLLSISIAILLLLMPTILQSCHPTDNSATGTTAPEATTVSMLTTASTAATTAGAGTAGCTTCSSTSLRLLSPAEAVASGLLQATATTMPTNNVGTNGAGCTTLTPTCGASQVVSKCHQQGLKQKMVSIHVILANGDTDFGNYDSGAITFDCNSNGKWAVPAGAEHPGDVVDGYSCVTSATG</sequence>
<gene>
    <name evidence="2" type="ORF">niasHT_002746</name>
</gene>
<name>A0ABD2MBE1_9BILA</name>
<dbReference type="AlphaFoldDB" id="A0ABD2MBE1"/>
<feature type="signal peptide" evidence="1">
    <location>
        <begin position="1"/>
        <end position="26"/>
    </location>
</feature>
<feature type="chain" id="PRO_5044775687" description="C6 domain-containing protein" evidence="1">
    <location>
        <begin position="27"/>
        <end position="187"/>
    </location>
</feature>
<proteinExistence type="predicted"/>